<feature type="repeat" description="WD" evidence="3">
    <location>
        <begin position="1135"/>
        <end position="1176"/>
    </location>
</feature>
<evidence type="ECO:0000256" key="3">
    <source>
        <dbReference type="PROSITE-ProRule" id="PRU00221"/>
    </source>
</evidence>
<dbReference type="Pfam" id="PF00931">
    <property type="entry name" value="NB-ARC"/>
    <property type="match status" value="1"/>
</dbReference>
<proteinExistence type="predicted"/>
<dbReference type="PATRIC" id="fig|1173027.3.peg.2020"/>
<evidence type="ECO:0000256" key="2">
    <source>
        <dbReference type="ARBA" id="ARBA00022737"/>
    </source>
</evidence>
<dbReference type="InterPro" id="IPR003593">
    <property type="entry name" value="AAA+_ATPase"/>
</dbReference>
<feature type="repeat" description="WD" evidence="3">
    <location>
        <begin position="829"/>
        <end position="877"/>
    </location>
</feature>
<dbReference type="SMART" id="SM00382">
    <property type="entry name" value="AAA"/>
    <property type="match status" value="1"/>
</dbReference>
<dbReference type="SUPFAM" id="SSF50978">
    <property type="entry name" value="WD40 repeat-like"/>
    <property type="match status" value="1"/>
</dbReference>
<dbReference type="FunFam" id="2.130.10.10:FF:000228">
    <property type="entry name" value="COMPASS-like H3K4 histone methylase component WDR5A"/>
    <property type="match status" value="1"/>
</dbReference>
<feature type="repeat" description="WD" evidence="3">
    <location>
        <begin position="661"/>
        <end position="702"/>
    </location>
</feature>
<feature type="repeat" description="WD" evidence="3">
    <location>
        <begin position="1007"/>
        <end position="1048"/>
    </location>
</feature>
<keyword evidence="6" id="KW-1185">Reference proteome</keyword>
<feature type="repeat" description="WD" evidence="3">
    <location>
        <begin position="929"/>
        <end position="965"/>
    </location>
</feature>
<dbReference type="InterPro" id="IPR019775">
    <property type="entry name" value="WD40_repeat_CS"/>
</dbReference>
<dbReference type="AlphaFoldDB" id="K9WD03"/>
<dbReference type="CDD" id="cd00200">
    <property type="entry name" value="WD40"/>
    <property type="match status" value="2"/>
</dbReference>
<feature type="repeat" description="WD" evidence="3">
    <location>
        <begin position="787"/>
        <end position="828"/>
    </location>
</feature>
<protein>
    <submittedName>
        <fullName evidence="5">WD40 repeat-containing protein</fullName>
    </submittedName>
</protein>
<dbReference type="PROSITE" id="PS50294">
    <property type="entry name" value="WD_REPEATS_REGION"/>
    <property type="match status" value="13"/>
</dbReference>
<name>K9WD03_9CYAN</name>
<feature type="domain" description="AAA+ ATPase" evidence="4">
    <location>
        <begin position="135"/>
        <end position="284"/>
    </location>
</feature>
<dbReference type="InterPro" id="IPR027417">
    <property type="entry name" value="P-loop_NTPase"/>
</dbReference>
<feature type="repeat" description="WD" evidence="3">
    <location>
        <begin position="619"/>
        <end position="660"/>
    </location>
</feature>
<dbReference type="InterPro" id="IPR002182">
    <property type="entry name" value="NB-ARC"/>
</dbReference>
<dbReference type="EMBL" id="CP003630">
    <property type="protein sequence ID" value="AFZ17686.1"/>
    <property type="molecule type" value="Genomic_DNA"/>
</dbReference>
<dbReference type="KEGG" id="mic:Mic7113_1829"/>
<feature type="repeat" description="WD" evidence="3">
    <location>
        <begin position="745"/>
        <end position="786"/>
    </location>
</feature>
<dbReference type="SUPFAM" id="SSF50998">
    <property type="entry name" value="Quinoprotein alcohol dehydrogenase-like"/>
    <property type="match status" value="1"/>
</dbReference>
<dbReference type="PRINTS" id="PR00364">
    <property type="entry name" value="DISEASERSIST"/>
</dbReference>
<dbReference type="Pfam" id="PF00400">
    <property type="entry name" value="WD40"/>
    <property type="match status" value="14"/>
</dbReference>
<dbReference type="PROSITE" id="PS00678">
    <property type="entry name" value="WD_REPEATS_1"/>
    <property type="match status" value="9"/>
</dbReference>
<reference evidence="5 6" key="1">
    <citation type="submission" date="2012-06" db="EMBL/GenBank/DDBJ databases">
        <title>Finished chromosome of genome of Microcoleus sp. PCC 7113.</title>
        <authorList>
            <consortium name="US DOE Joint Genome Institute"/>
            <person name="Gugger M."/>
            <person name="Coursin T."/>
            <person name="Rippka R."/>
            <person name="Tandeau De Marsac N."/>
            <person name="Huntemann M."/>
            <person name="Wei C.-L."/>
            <person name="Han J."/>
            <person name="Detter J.C."/>
            <person name="Han C."/>
            <person name="Tapia R."/>
            <person name="Chen A."/>
            <person name="Kyrpides N."/>
            <person name="Mavromatis K."/>
            <person name="Markowitz V."/>
            <person name="Szeto E."/>
            <person name="Ivanova N."/>
            <person name="Pagani I."/>
            <person name="Pati A."/>
            <person name="Goodwin L."/>
            <person name="Nordberg H.P."/>
            <person name="Cantor M.N."/>
            <person name="Hua S.X."/>
            <person name="Woyke T."/>
            <person name="Kerfeld C.A."/>
        </authorList>
    </citation>
    <scope>NUCLEOTIDE SEQUENCE [LARGE SCALE GENOMIC DNA]</scope>
    <source>
        <strain evidence="5 6">PCC 7113</strain>
    </source>
</reference>
<dbReference type="Proteomes" id="UP000010471">
    <property type="component" value="Chromosome"/>
</dbReference>
<feature type="repeat" description="WD" evidence="3">
    <location>
        <begin position="878"/>
        <end position="919"/>
    </location>
</feature>
<dbReference type="Gene3D" id="3.40.50.300">
    <property type="entry name" value="P-loop containing nucleotide triphosphate hydrolases"/>
    <property type="match status" value="1"/>
</dbReference>
<dbReference type="InterPro" id="IPR001680">
    <property type="entry name" value="WD40_rpt"/>
</dbReference>
<dbReference type="PROSITE" id="PS50082">
    <property type="entry name" value="WD_REPEATS_2"/>
    <property type="match status" value="14"/>
</dbReference>
<dbReference type="Gene3D" id="2.130.10.10">
    <property type="entry name" value="YVTN repeat-like/Quinoprotein amine dehydrogenase"/>
    <property type="match status" value="7"/>
</dbReference>
<evidence type="ECO:0000256" key="1">
    <source>
        <dbReference type="ARBA" id="ARBA00022574"/>
    </source>
</evidence>
<dbReference type="STRING" id="1173027.Mic7113_1829"/>
<dbReference type="OrthoDB" id="567898at2"/>
<sequence>MAVQKQRRKRGVVLTSVGFKKLQEARAQAEFGDNGGERYTLEELSDRTQLAPYTVAKVLAREEGVDKQTLILFFRAFNLELADGDYDRVNSNREQPNQTTILPTRCSWGEAIDVSVFFGRTDELAKLEYWILQQRCRLIALVGMGGIGKTALSVKLAEQIQNQFEFVIWRSLRNAPPLPEILAHWIECLSDGETDLSEQRNQRISQLIDYLRSSRCLLILDNVESILDSGAHVGRYRDGYEEYGELLRRVGEASHQSCLILTAREKPKEIACLEGGHLPVRSLPLMGLNVVEGQEIFRYQNHFNGSESDWNVLIHRYIGNPLALRIVATTIQDLFNNSISEFLEQGTTVFGDIRDLLDQHFHRLSPLEMQIMYWLALNREPISLTELREDIVAPCSQAKLLEALESLLRRSLIEKATPAFLAKNQLLFTLQPVVMEYLTEKFIEDSIQEIITYLENHPSSSIRQFKDYAFIKATAKDYVRETQIRLILNPMIQQLLYLLGSPSNIQHQLCQLLNQLRGKSPIETGYAAGNALNLMNQLPIDLRGQDFSHLTVWQAYLCDVDLHQVNFAYSDLSKSVFAENLENVLSVTFSPDAKILATGDTNGDICLWQVVDGQRLLNCQGHAGGVLCVAFSPDGKTLASASYDHTVRLWDASTGQCLNVLTGHDLWVWSVVFSPDGKRVASGAVDSTVRLWDITTGQCLHVLHDDSQSVLSVAFSPDGKRLISGSIDHQVRLWDVATGRCLHVYRGHTRWVWSVAFSPDGKTIASGSQDHTIRMWDVATGDCIQVCHGHTNWVWSVAFSPDGQLLASGSTDHTVKLWDTPTGYCLKTLQGHISWIWSVAFAPQRQGNSPDSYILASSSIDQTVKLWDVATGRCLRTVQGRCSWIRALAWSPDGKILASSSYNQGVKLWDTTTGQCLKTFQGHSDTLLNAVLSVSFSPKNRILASGSYGQTVKLWDIETGQCLRTIQGLNGGGWSVAFSPDGQYLATGSDRTIRLWDVDTGQCLKTWTGHADIVFSVAFSPDGSMLASGSEDTTVRIWHVATGECLMVLQGHISWIQCVAWSPDGQILASGCSDETIKIWDVQTGECLRGWQEDTHGYGIWSIAFSPNNRTLASVGTDQNVRLWDASTGECLNLLQGHDQGLFSVAFSPNGHRLASGSRDDAIKIWDVQTGECLKTLRSHRPYEGMNITRVTGLTEVAIANLKALGAVDVANP</sequence>
<feature type="repeat" description="WD" evidence="3">
    <location>
        <begin position="1093"/>
        <end position="1134"/>
    </location>
</feature>
<organism evidence="5 6">
    <name type="scientific">Allocoleopsis franciscana PCC 7113</name>
    <dbReference type="NCBI Taxonomy" id="1173027"/>
    <lineage>
        <taxon>Bacteria</taxon>
        <taxon>Bacillati</taxon>
        <taxon>Cyanobacteriota</taxon>
        <taxon>Cyanophyceae</taxon>
        <taxon>Coleofasciculales</taxon>
        <taxon>Coleofasciculaceae</taxon>
        <taxon>Allocoleopsis</taxon>
        <taxon>Allocoleopsis franciscana</taxon>
    </lineage>
</organism>
<dbReference type="InterPro" id="IPR036322">
    <property type="entry name" value="WD40_repeat_dom_sf"/>
</dbReference>
<dbReference type="RefSeq" id="WP_015181838.1">
    <property type="nucleotide sequence ID" value="NC_019738.1"/>
</dbReference>
<accession>K9WD03</accession>
<evidence type="ECO:0000313" key="5">
    <source>
        <dbReference type="EMBL" id="AFZ17686.1"/>
    </source>
</evidence>
<feature type="repeat" description="WD" evidence="3">
    <location>
        <begin position="703"/>
        <end position="744"/>
    </location>
</feature>
<dbReference type="PRINTS" id="PR00320">
    <property type="entry name" value="GPROTEINBRPT"/>
</dbReference>
<dbReference type="InterPro" id="IPR015943">
    <property type="entry name" value="WD40/YVTN_repeat-like_dom_sf"/>
</dbReference>
<dbReference type="PANTHER" id="PTHR22847:SF637">
    <property type="entry name" value="WD REPEAT DOMAIN 5B"/>
    <property type="match status" value="1"/>
</dbReference>
<keyword evidence="1 3" id="KW-0853">WD repeat</keyword>
<dbReference type="GO" id="GO:0043531">
    <property type="term" value="F:ADP binding"/>
    <property type="evidence" value="ECO:0007669"/>
    <property type="project" value="InterPro"/>
</dbReference>
<feature type="repeat" description="WD" evidence="3">
    <location>
        <begin position="577"/>
        <end position="618"/>
    </location>
</feature>
<evidence type="ECO:0000259" key="4">
    <source>
        <dbReference type="SMART" id="SM00382"/>
    </source>
</evidence>
<dbReference type="eggNOG" id="COG3903">
    <property type="taxonomic scope" value="Bacteria"/>
</dbReference>
<dbReference type="InterPro" id="IPR020472">
    <property type="entry name" value="WD40_PAC1"/>
</dbReference>
<dbReference type="HOGENOM" id="CLU_005071_2_0_3"/>
<dbReference type="eggNOG" id="COG2319">
    <property type="taxonomic scope" value="Bacteria"/>
</dbReference>
<evidence type="ECO:0000313" key="6">
    <source>
        <dbReference type="Proteomes" id="UP000010471"/>
    </source>
</evidence>
<feature type="repeat" description="WD" evidence="3">
    <location>
        <begin position="975"/>
        <end position="1006"/>
    </location>
</feature>
<keyword evidence="2" id="KW-0677">Repeat</keyword>
<dbReference type="SMART" id="SM00320">
    <property type="entry name" value="WD40"/>
    <property type="match status" value="14"/>
</dbReference>
<feature type="repeat" description="WD" evidence="3">
    <location>
        <begin position="1049"/>
        <end position="1090"/>
    </location>
</feature>
<gene>
    <name evidence="5" type="ORF">Mic7113_1829</name>
</gene>
<dbReference type="PANTHER" id="PTHR22847">
    <property type="entry name" value="WD40 REPEAT PROTEIN"/>
    <property type="match status" value="1"/>
</dbReference>
<dbReference type="SUPFAM" id="SSF52540">
    <property type="entry name" value="P-loop containing nucleoside triphosphate hydrolases"/>
    <property type="match status" value="1"/>
</dbReference>
<dbReference type="InterPro" id="IPR011047">
    <property type="entry name" value="Quinoprotein_ADH-like_sf"/>
</dbReference>